<feature type="transmembrane region" description="Helical" evidence="1">
    <location>
        <begin position="435"/>
        <end position="454"/>
    </location>
</feature>
<feature type="transmembrane region" description="Helical" evidence="1">
    <location>
        <begin position="363"/>
        <end position="383"/>
    </location>
</feature>
<dbReference type="Gene3D" id="3.30.70.1320">
    <property type="entry name" value="Multidrug efflux transporter AcrB pore domain like"/>
    <property type="match status" value="1"/>
</dbReference>
<dbReference type="Gene3D" id="3.30.70.1430">
    <property type="entry name" value="Multidrug efflux transporter AcrB pore domain"/>
    <property type="match status" value="2"/>
</dbReference>
<dbReference type="KEGG" id="vck:PG915_24930"/>
<accession>A0AAU8BUE9</accession>
<feature type="transmembrane region" description="Helical" evidence="1">
    <location>
        <begin position="960"/>
        <end position="980"/>
    </location>
</feature>
<keyword evidence="1" id="KW-0812">Transmembrane</keyword>
<keyword evidence="2" id="KW-0614">Plasmid</keyword>
<feature type="transmembrane region" description="Helical" evidence="1">
    <location>
        <begin position="389"/>
        <end position="414"/>
    </location>
</feature>
<feature type="transmembrane region" description="Helical" evidence="1">
    <location>
        <begin position="911"/>
        <end position="932"/>
    </location>
</feature>
<dbReference type="RefSeq" id="WP_353500306.1">
    <property type="nucleotide sequence ID" value="NZ_CP115922.1"/>
</dbReference>
<feature type="transmembrane region" description="Helical" evidence="1">
    <location>
        <begin position="885"/>
        <end position="905"/>
    </location>
</feature>
<dbReference type="PANTHER" id="PTHR32063:SF18">
    <property type="entry name" value="CATION EFFLUX SYSTEM PROTEIN"/>
    <property type="match status" value="1"/>
</dbReference>
<geneLocation type="plasmid" evidence="2">
    <name>p1</name>
</geneLocation>
<sequence>MNIAEFTIKNKVLSIIVILLTLVGGWHAYNNMARFEDPEFTIREAMIITSYPGASPSEVALEVTEPLEKAIQQLAEVKEISSVSTQGKSEIRVEVKYEASKSRSDLQLVWNKLRNKVSDAEQSLPPGTGKPYVADDFGDVFGLLYFLTGEGFSYKELNQYAETLQNSLLGVKGVARVTLEGLQKEVIYVEISRHEVKRLGASFENVLNLLTKQNSVTPAGNIKSGTKRLIIDPTDAIDSLDSIKNLLISVEPNGKLIYLKDLANIYRGYQEPSEKLFRFNGEPAIAIGVSGVLGSNIVQIGSQIDKTIRDTIDLRPVGMELHEFYHQANIVDASVQNFVLNVIAALVIVIVTLLLFMGIKSAIVIGAILILTIAATLATMNYVDIPMHRISLGALIIALGMMVDNAIVVTEGILVGIKKGSKKLDIAKKIVQRSIWPLLGGTLVGIIAFAPIGFAPGSTAEYTGHLFWVILISLLYSWLFAITLTPLFCFWLFKEANSVDEDTVEKDGKFSLGYKAVLKTSLRMRYPVTLGVIGLFALSIWAFQFVKPGFFPASTTPLFVVDYWLPQNTDIEITEGDINKLSEFVTELEGVESVQSSVGGGAPRFMLVYAPQSSNSSYGQLLVRTGNDKQIDALLPVIQDYIDSNFPDALGKVWKFSLGPGGGSKVEAKFSGPDPSVLRELAEKAKRILLADGKALSVKDNWRQPVPVIEPIYSEEAAQRIGVSREDLARALERNFSGQSAGAYREKDDLIPIIVRATEDERSRVNDIISVNVVSSVTGESIPIGQVVDGYRTVWRDGLVRRVNRNWELTVQADPVAGELATDLFNRIRPQVESIDLPEGYQLEWGGEYGDSKESNENLASTIPLGFLAMIIVVFVLFGTVRQPLVIWLVVPLAIVGVVIGLLTTNTAMEFMAILGLLSLSGLLIKNAIVLVDQIDLEIAEGKPGIDAIVDASASRVRPVLMGALTTVLGVIPLYFDAFFKSMSVVLVFGLSFATLLTLVIVPVLYSILFRIKPSVKDRAGG</sequence>
<feature type="transmembrane region" description="Helical" evidence="1">
    <location>
        <begin position="466"/>
        <end position="493"/>
    </location>
</feature>
<reference evidence="2" key="1">
    <citation type="submission" date="2023-01" db="EMBL/GenBank/DDBJ databases">
        <title>Vibrio sp. CB1-14 genome sequencing.</title>
        <authorList>
            <person name="Otstavnykh N."/>
            <person name="Isaeva M."/>
            <person name="Meleshko D."/>
        </authorList>
    </citation>
    <scope>NUCLEOTIDE SEQUENCE</scope>
    <source>
        <strain evidence="2">CB1-14</strain>
        <plasmid evidence="2">p1</plasmid>
    </source>
</reference>
<dbReference type="SUPFAM" id="SSF82714">
    <property type="entry name" value="Multidrug efflux transporter AcrB TolC docking domain, DN and DC subdomains"/>
    <property type="match status" value="2"/>
</dbReference>
<name>A0AAU8BUE9_9VIBR</name>
<dbReference type="SUPFAM" id="SSF82693">
    <property type="entry name" value="Multidrug efflux transporter AcrB pore domain, PN1, PN2, PC1 and PC2 subdomains"/>
    <property type="match status" value="2"/>
</dbReference>
<gene>
    <name evidence="2" type="ORF">PG915_24930</name>
</gene>
<dbReference type="Gene3D" id="3.30.2090.10">
    <property type="entry name" value="Multidrug efflux transporter AcrB TolC docking domain, DN and DC subdomains"/>
    <property type="match status" value="2"/>
</dbReference>
<keyword evidence="1" id="KW-1133">Transmembrane helix</keyword>
<feature type="transmembrane region" description="Helical" evidence="1">
    <location>
        <begin position="986"/>
        <end position="1009"/>
    </location>
</feature>
<evidence type="ECO:0000256" key="1">
    <source>
        <dbReference type="SAM" id="Phobius"/>
    </source>
</evidence>
<dbReference type="GO" id="GO:0042910">
    <property type="term" value="F:xenobiotic transmembrane transporter activity"/>
    <property type="evidence" value="ECO:0007669"/>
    <property type="project" value="TreeGrafter"/>
</dbReference>
<dbReference type="GO" id="GO:0005886">
    <property type="term" value="C:plasma membrane"/>
    <property type="evidence" value="ECO:0007669"/>
    <property type="project" value="TreeGrafter"/>
</dbReference>
<organism evidence="2">
    <name type="scientific">Vibrio chaetopteri</name>
    <dbReference type="NCBI Taxonomy" id="3016528"/>
    <lineage>
        <taxon>Bacteria</taxon>
        <taxon>Pseudomonadati</taxon>
        <taxon>Pseudomonadota</taxon>
        <taxon>Gammaproteobacteria</taxon>
        <taxon>Vibrionales</taxon>
        <taxon>Vibrionaceae</taxon>
        <taxon>Vibrio</taxon>
    </lineage>
</organism>
<feature type="transmembrane region" description="Helical" evidence="1">
    <location>
        <begin position="528"/>
        <end position="546"/>
    </location>
</feature>
<dbReference type="PANTHER" id="PTHR32063">
    <property type="match status" value="1"/>
</dbReference>
<dbReference type="AlphaFoldDB" id="A0AAU8BUE9"/>
<keyword evidence="1" id="KW-0472">Membrane</keyword>
<dbReference type="SUPFAM" id="SSF82866">
    <property type="entry name" value="Multidrug efflux transporter AcrB transmembrane domain"/>
    <property type="match status" value="2"/>
</dbReference>
<dbReference type="InterPro" id="IPR001036">
    <property type="entry name" value="Acrflvin-R"/>
</dbReference>
<dbReference type="EMBL" id="CP115922">
    <property type="protein sequence ID" value="XCD19183.1"/>
    <property type="molecule type" value="Genomic_DNA"/>
</dbReference>
<feature type="transmembrane region" description="Helical" evidence="1">
    <location>
        <begin position="12"/>
        <end position="29"/>
    </location>
</feature>
<dbReference type="PRINTS" id="PR00702">
    <property type="entry name" value="ACRIFLAVINRP"/>
</dbReference>
<evidence type="ECO:0000313" key="2">
    <source>
        <dbReference type="EMBL" id="XCD19183.1"/>
    </source>
</evidence>
<proteinExistence type="predicted"/>
<feature type="transmembrane region" description="Helical" evidence="1">
    <location>
        <begin position="859"/>
        <end position="878"/>
    </location>
</feature>
<dbReference type="Gene3D" id="3.30.70.1440">
    <property type="entry name" value="Multidrug efflux transporter AcrB pore domain"/>
    <property type="match status" value="1"/>
</dbReference>
<dbReference type="InterPro" id="IPR027463">
    <property type="entry name" value="AcrB_DN_DC_subdom"/>
</dbReference>
<feature type="transmembrane region" description="Helical" evidence="1">
    <location>
        <begin position="338"/>
        <end position="356"/>
    </location>
</feature>
<dbReference type="Pfam" id="PF00873">
    <property type="entry name" value="ACR_tran"/>
    <property type="match status" value="1"/>
</dbReference>
<dbReference type="Gene3D" id="1.20.1640.10">
    <property type="entry name" value="Multidrug efflux transporter AcrB transmembrane domain"/>
    <property type="match status" value="2"/>
</dbReference>
<protein>
    <submittedName>
        <fullName evidence="2">Efflux RND transporter permease subunit</fullName>
    </submittedName>
</protein>